<dbReference type="Ensembl" id="ENSCINT00000005430.3">
    <property type="protein sequence ID" value="ENSCINP00000005430.3"/>
    <property type="gene ID" value="ENSCING00000002665.3"/>
</dbReference>
<dbReference type="Proteomes" id="UP000008144">
    <property type="component" value="Chromosome 9"/>
</dbReference>
<dbReference type="EMBL" id="EAAA01002953">
    <property type="status" value="NOT_ANNOTATED_CDS"/>
    <property type="molecule type" value="Genomic_DNA"/>
</dbReference>
<organism evidence="1 2">
    <name type="scientific">Ciona intestinalis</name>
    <name type="common">Transparent sea squirt</name>
    <name type="synonym">Ascidia intestinalis</name>
    <dbReference type="NCBI Taxonomy" id="7719"/>
    <lineage>
        <taxon>Eukaryota</taxon>
        <taxon>Metazoa</taxon>
        <taxon>Chordata</taxon>
        <taxon>Tunicata</taxon>
        <taxon>Ascidiacea</taxon>
        <taxon>Phlebobranchia</taxon>
        <taxon>Cionidae</taxon>
        <taxon>Ciona</taxon>
    </lineage>
</organism>
<reference evidence="2" key="1">
    <citation type="journal article" date="2002" name="Science">
        <title>The draft genome of Ciona intestinalis: insights into chordate and vertebrate origins.</title>
        <authorList>
            <person name="Dehal P."/>
            <person name="Satou Y."/>
            <person name="Campbell R.K."/>
            <person name="Chapman J."/>
            <person name="Degnan B."/>
            <person name="De Tomaso A."/>
            <person name="Davidson B."/>
            <person name="Di Gregorio A."/>
            <person name="Gelpke M."/>
            <person name="Goodstein D.M."/>
            <person name="Harafuji N."/>
            <person name="Hastings K.E."/>
            <person name="Ho I."/>
            <person name="Hotta K."/>
            <person name="Huang W."/>
            <person name="Kawashima T."/>
            <person name="Lemaire P."/>
            <person name="Martinez D."/>
            <person name="Meinertzhagen I.A."/>
            <person name="Necula S."/>
            <person name="Nonaka M."/>
            <person name="Putnam N."/>
            <person name="Rash S."/>
            <person name="Saiga H."/>
            <person name="Satake M."/>
            <person name="Terry A."/>
            <person name="Yamada L."/>
            <person name="Wang H.G."/>
            <person name="Awazu S."/>
            <person name="Azumi K."/>
            <person name="Boore J."/>
            <person name="Branno M."/>
            <person name="Chin-Bow S."/>
            <person name="DeSantis R."/>
            <person name="Doyle S."/>
            <person name="Francino P."/>
            <person name="Keys D.N."/>
            <person name="Haga S."/>
            <person name="Hayashi H."/>
            <person name="Hino K."/>
            <person name="Imai K.S."/>
            <person name="Inaba K."/>
            <person name="Kano S."/>
            <person name="Kobayashi K."/>
            <person name="Kobayashi M."/>
            <person name="Lee B.I."/>
            <person name="Makabe K.W."/>
            <person name="Manohar C."/>
            <person name="Matassi G."/>
            <person name="Medina M."/>
            <person name="Mochizuki Y."/>
            <person name="Mount S."/>
            <person name="Morishita T."/>
            <person name="Miura S."/>
            <person name="Nakayama A."/>
            <person name="Nishizaka S."/>
            <person name="Nomoto H."/>
            <person name="Ohta F."/>
            <person name="Oishi K."/>
            <person name="Rigoutsos I."/>
            <person name="Sano M."/>
            <person name="Sasaki A."/>
            <person name="Sasakura Y."/>
            <person name="Shoguchi E."/>
            <person name="Shin-i T."/>
            <person name="Spagnuolo A."/>
            <person name="Stainier D."/>
            <person name="Suzuki M.M."/>
            <person name="Tassy O."/>
            <person name="Takatori N."/>
            <person name="Tokuoka M."/>
            <person name="Yagi K."/>
            <person name="Yoshizaki F."/>
            <person name="Wada S."/>
            <person name="Zhang C."/>
            <person name="Hyatt P.D."/>
            <person name="Larimer F."/>
            <person name="Detter C."/>
            <person name="Doggett N."/>
            <person name="Glavina T."/>
            <person name="Hawkins T."/>
            <person name="Richardson P."/>
            <person name="Lucas S."/>
            <person name="Kohara Y."/>
            <person name="Levine M."/>
            <person name="Satoh N."/>
            <person name="Rokhsar D.S."/>
        </authorList>
    </citation>
    <scope>NUCLEOTIDE SEQUENCE [LARGE SCALE GENOMIC DNA]</scope>
</reference>
<accession>F6YD74</accession>
<evidence type="ECO:0000313" key="2">
    <source>
        <dbReference type="Proteomes" id="UP000008144"/>
    </source>
</evidence>
<reference evidence="1" key="4">
    <citation type="submission" date="2025-09" db="UniProtKB">
        <authorList>
            <consortium name="Ensembl"/>
        </authorList>
    </citation>
    <scope>IDENTIFICATION</scope>
</reference>
<dbReference type="Gene3D" id="3.40.630.30">
    <property type="match status" value="1"/>
</dbReference>
<name>F6YD74_CIOIN</name>
<proteinExistence type="predicted"/>
<dbReference type="HOGENOM" id="CLU_2372123_0_0_1"/>
<protein>
    <submittedName>
        <fullName evidence="1">Uncharacterized protein</fullName>
    </submittedName>
</protein>
<sequence length="95" mass="10599">MLVASDQDQVEKLIVDSYTTREAMGQALSNVTPADLKEHHLNVMKKYLPQGLSFGAYDLKTEELIGLVLMGLPCEAKKQKLNDIVHCGFKPRVAR</sequence>
<reference evidence="1" key="3">
    <citation type="submission" date="2025-08" db="UniProtKB">
        <authorList>
            <consortium name="Ensembl"/>
        </authorList>
    </citation>
    <scope>IDENTIFICATION</scope>
</reference>
<keyword evidence="2" id="KW-1185">Reference proteome</keyword>
<dbReference type="AlphaFoldDB" id="F6YD74"/>
<dbReference type="InParanoid" id="F6YD74"/>
<evidence type="ECO:0000313" key="1">
    <source>
        <dbReference type="Ensembl" id="ENSCINP00000005430.3"/>
    </source>
</evidence>
<reference evidence="1" key="2">
    <citation type="journal article" date="2008" name="Genome Biol.">
        <title>Improved genome assembly and evidence-based global gene model set for the chordate Ciona intestinalis: new insight into intron and operon populations.</title>
        <authorList>
            <person name="Satou Y."/>
            <person name="Mineta K."/>
            <person name="Ogasawara M."/>
            <person name="Sasakura Y."/>
            <person name="Shoguchi E."/>
            <person name="Ueno K."/>
            <person name="Yamada L."/>
            <person name="Matsumoto J."/>
            <person name="Wasserscheid J."/>
            <person name="Dewar K."/>
            <person name="Wiley G.B."/>
            <person name="Macmil S.L."/>
            <person name="Roe B.A."/>
            <person name="Zeller R.W."/>
            <person name="Hastings K.E."/>
            <person name="Lemaire P."/>
            <person name="Lindquist E."/>
            <person name="Endo T."/>
            <person name="Hotta K."/>
            <person name="Inaba K."/>
        </authorList>
    </citation>
    <scope>NUCLEOTIDE SEQUENCE [LARGE SCALE GENOMIC DNA]</scope>
    <source>
        <strain evidence="1">wild type</strain>
    </source>
</reference>